<sequence>MKTIRLFLLAALLILTGCEAEGPPQKEKKIQPTEVSLVAFGDYMMHRPQINAARRGEGFDFTEDFRYVKPFIDDADIAMINLETTLTDGAKGYTTFPMFATPIEIARDLKAVGFDVVSTANNHAYDTFGPGVENTFRVLAEAGMDVVGTGEEEAKPLIKTVKNIKIGFLSYTYGLNGNDGVMKNSDKPHAVAIYSEEKVDEDMAALKAQGVDAVVCFMHWGEEYTKAPTATQKKQAAYLAEKGVDIIFGSHPHVPLAIDNIARGDRHTFVAYSMGNFVSNQRREYMNTSRVETGQMVRARLRKDETGTKVVAFQPDALYVDKHWGEHLYFHVLPAEAVLSGEIPCPRRDQVRGRLEETVKAHRERINPDLILSVCNDKND</sequence>
<accession>A0ABV1J6Z2</accession>
<dbReference type="InterPro" id="IPR019079">
    <property type="entry name" value="Capsule_synth_CapA"/>
</dbReference>
<feature type="signal peptide" evidence="2">
    <location>
        <begin position="1"/>
        <end position="20"/>
    </location>
</feature>
<dbReference type="GO" id="GO:0016787">
    <property type="term" value="F:hydrolase activity"/>
    <property type="evidence" value="ECO:0007669"/>
    <property type="project" value="UniProtKB-KW"/>
</dbReference>
<dbReference type="PROSITE" id="PS51257">
    <property type="entry name" value="PROKAR_LIPOPROTEIN"/>
    <property type="match status" value="1"/>
</dbReference>
<evidence type="ECO:0000256" key="2">
    <source>
        <dbReference type="SAM" id="SignalP"/>
    </source>
</evidence>
<evidence type="ECO:0000313" key="4">
    <source>
        <dbReference type="EMBL" id="MEQ3353695.1"/>
    </source>
</evidence>
<dbReference type="Pfam" id="PF09587">
    <property type="entry name" value="PGA_cap"/>
    <property type="match status" value="1"/>
</dbReference>
<dbReference type="PANTHER" id="PTHR33393">
    <property type="entry name" value="POLYGLUTAMINE SYNTHESIS ACCESSORY PROTEIN RV0574C-RELATED"/>
    <property type="match status" value="1"/>
</dbReference>
<name>A0ABV1J6Z2_9FIRM</name>
<keyword evidence="2" id="KW-0732">Signal</keyword>
<dbReference type="Proteomes" id="UP001481872">
    <property type="component" value="Unassembled WGS sequence"/>
</dbReference>
<comment type="caution">
    <text evidence="4">The sequence shown here is derived from an EMBL/GenBank/DDBJ whole genome shotgun (WGS) entry which is preliminary data.</text>
</comment>
<dbReference type="EC" id="3.1.-.-" evidence="4"/>
<reference evidence="4 5" key="1">
    <citation type="submission" date="2024-04" db="EMBL/GenBank/DDBJ databases">
        <title>Human intestinal bacterial collection.</title>
        <authorList>
            <person name="Pauvert C."/>
            <person name="Hitch T.C.A."/>
            <person name="Clavel T."/>
        </authorList>
    </citation>
    <scope>NUCLEOTIDE SEQUENCE [LARGE SCALE GENOMIC DNA]</scope>
    <source>
        <strain evidence="4 5">CLA-SR-H026</strain>
    </source>
</reference>
<proteinExistence type="inferred from homology"/>
<dbReference type="InterPro" id="IPR029052">
    <property type="entry name" value="Metallo-depent_PP-like"/>
</dbReference>
<evidence type="ECO:0000256" key="1">
    <source>
        <dbReference type="ARBA" id="ARBA00005662"/>
    </source>
</evidence>
<dbReference type="CDD" id="cd07381">
    <property type="entry name" value="MPP_CapA"/>
    <property type="match status" value="1"/>
</dbReference>
<dbReference type="SUPFAM" id="SSF56300">
    <property type="entry name" value="Metallo-dependent phosphatases"/>
    <property type="match status" value="1"/>
</dbReference>
<organism evidence="4 5">
    <name type="scientific">Aedoeadaptatus acetigenes</name>
    <dbReference type="NCBI Taxonomy" id="2981723"/>
    <lineage>
        <taxon>Bacteria</taxon>
        <taxon>Bacillati</taxon>
        <taxon>Bacillota</taxon>
        <taxon>Tissierellia</taxon>
        <taxon>Tissierellales</taxon>
        <taxon>Peptoniphilaceae</taxon>
        <taxon>Aedoeadaptatus</taxon>
    </lineage>
</organism>
<feature type="domain" description="Capsule synthesis protein CapA" evidence="3">
    <location>
        <begin position="36"/>
        <end position="281"/>
    </location>
</feature>
<dbReference type="InterPro" id="IPR052169">
    <property type="entry name" value="CW_Biosynth-Accessory"/>
</dbReference>
<comment type="similarity">
    <text evidence="1">Belongs to the CapA family.</text>
</comment>
<dbReference type="Gene3D" id="3.60.21.10">
    <property type="match status" value="1"/>
</dbReference>
<evidence type="ECO:0000259" key="3">
    <source>
        <dbReference type="SMART" id="SM00854"/>
    </source>
</evidence>
<dbReference type="SMART" id="SM00854">
    <property type="entry name" value="PGA_cap"/>
    <property type="match status" value="1"/>
</dbReference>
<dbReference type="EMBL" id="JBBNPS010000011">
    <property type="protein sequence ID" value="MEQ3353695.1"/>
    <property type="molecule type" value="Genomic_DNA"/>
</dbReference>
<dbReference type="PANTHER" id="PTHR33393:SF12">
    <property type="entry name" value="CAPSULE BIOSYNTHESIS PROTEIN CAPA"/>
    <property type="match status" value="1"/>
</dbReference>
<keyword evidence="5" id="KW-1185">Reference proteome</keyword>
<gene>
    <name evidence="4" type="ORF">AAA081_05185</name>
</gene>
<dbReference type="RefSeq" id="WP_349053944.1">
    <property type="nucleotide sequence ID" value="NZ_JBBNPS010000011.1"/>
</dbReference>
<keyword evidence="4" id="KW-0378">Hydrolase</keyword>
<protein>
    <submittedName>
        <fullName evidence="4">CapA family protein</fullName>
        <ecNumber evidence="4">3.1.-.-</ecNumber>
    </submittedName>
</protein>
<evidence type="ECO:0000313" key="5">
    <source>
        <dbReference type="Proteomes" id="UP001481872"/>
    </source>
</evidence>
<feature type="chain" id="PRO_5046946905" evidence="2">
    <location>
        <begin position="21"/>
        <end position="380"/>
    </location>
</feature>